<evidence type="ECO:0000256" key="1">
    <source>
        <dbReference type="SAM" id="Phobius"/>
    </source>
</evidence>
<sequence length="91" mass="10532">RYRYSGSSTGVSLRSWDIPVSFASQDEGSLGDQQWFLNAGHVQGVGSGRDIFESIFIICFLLLYFVYFSSFYFPFFLLVYFSSFFDSLSYF</sequence>
<keyword evidence="1" id="KW-1133">Transmembrane helix</keyword>
<proteinExistence type="predicted"/>
<keyword evidence="3" id="KW-1185">Reference proteome</keyword>
<evidence type="ECO:0000313" key="2">
    <source>
        <dbReference type="EMBL" id="WMV46761.1"/>
    </source>
</evidence>
<protein>
    <submittedName>
        <fullName evidence="2">Uncharacterized protein</fullName>
    </submittedName>
</protein>
<dbReference type="EMBL" id="CP133620">
    <property type="protein sequence ID" value="WMV46761.1"/>
    <property type="molecule type" value="Genomic_DNA"/>
</dbReference>
<keyword evidence="1" id="KW-0472">Membrane</keyword>
<gene>
    <name evidence="2" type="ORF">MTR67_040146</name>
</gene>
<organism evidence="2 3">
    <name type="scientific">Solanum verrucosum</name>
    <dbReference type="NCBI Taxonomy" id="315347"/>
    <lineage>
        <taxon>Eukaryota</taxon>
        <taxon>Viridiplantae</taxon>
        <taxon>Streptophyta</taxon>
        <taxon>Embryophyta</taxon>
        <taxon>Tracheophyta</taxon>
        <taxon>Spermatophyta</taxon>
        <taxon>Magnoliopsida</taxon>
        <taxon>eudicotyledons</taxon>
        <taxon>Gunneridae</taxon>
        <taxon>Pentapetalae</taxon>
        <taxon>asterids</taxon>
        <taxon>lamiids</taxon>
        <taxon>Solanales</taxon>
        <taxon>Solanaceae</taxon>
        <taxon>Solanoideae</taxon>
        <taxon>Solaneae</taxon>
        <taxon>Solanum</taxon>
    </lineage>
</organism>
<name>A0AAF0UJM2_SOLVR</name>
<accession>A0AAF0UJM2</accession>
<feature type="non-terminal residue" evidence="2">
    <location>
        <position position="1"/>
    </location>
</feature>
<evidence type="ECO:0000313" key="3">
    <source>
        <dbReference type="Proteomes" id="UP001234989"/>
    </source>
</evidence>
<feature type="transmembrane region" description="Helical" evidence="1">
    <location>
        <begin position="55"/>
        <end position="81"/>
    </location>
</feature>
<reference evidence="2" key="1">
    <citation type="submission" date="2023-08" db="EMBL/GenBank/DDBJ databases">
        <title>A de novo genome assembly of Solanum verrucosum Schlechtendal, a Mexican diploid species geographically isolated from the other diploid A-genome species in potato relatives.</title>
        <authorList>
            <person name="Hosaka K."/>
        </authorList>
    </citation>
    <scope>NUCLEOTIDE SEQUENCE</scope>
    <source>
        <tissue evidence="2">Young leaves</tissue>
    </source>
</reference>
<keyword evidence="1" id="KW-0812">Transmembrane</keyword>
<dbReference type="Proteomes" id="UP001234989">
    <property type="component" value="Chromosome 9"/>
</dbReference>
<dbReference type="AlphaFoldDB" id="A0AAF0UJM2"/>